<protein>
    <submittedName>
        <fullName evidence="3">AIPR family protein</fullName>
    </submittedName>
</protein>
<evidence type="ECO:0000259" key="1">
    <source>
        <dbReference type="Pfam" id="PF10592"/>
    </source>
</evidence>
<keyword evidence="4" id="KW-1185">Reference proteome</keyword>
<dbReference type="InterPro" id="IPR018891">
    <property type="entry name" value="AIPR_C"/>
</dbReference>
<dbReference type="Pfam" id="PF10592">
    <property type="entry name" value="AIPR"/>
    <property type="match status" value="1"/>
</dbReference>
<dbReference type="Proteomes" id="UP000707352">
    <property type="component" value="Unassembled WGS sequence"/>
</dbReference>
<proteinExistence type="predicted"/>
<organism evidence="3 4">
    <name type="scientific">Microvirga terricola</name>
    <dbReference type="NCBI Taxonomy" id="2719797"/>
    <lineage>
        <taxon>Bacteria</taxon>
        <taxon>Pseudomonadati</taxon>
        <taxon>Pseudomonadota</taxon>
        <taxon>Alphaproteobacteria</taxon>
        <taxon>Hyphomicrobiales</taxon>
        <taxon>Methylobacteriaceae</taxon>
        <taxon>Microvirga</taxon>
    </lineage>
</organism>
<feature type="domain" description="Abortive phage infection protein C-terminal" evidence="1">
    <location>
        <begin position="265"/>
        <end position="575"/>
    </location>
</feature>
<feature type="domain" description="Abortive infection phage resistance protein N-terminal" evidence="2">
    <location>
        <begin position="71"/>
        <end position="205"/>
    </location>
</feature>
<name>A0ABX0V6B0_9HYPH</name>
<sequence length="732" mass="81578">MTAQSISPVISIEEEKATEFADVLREQVREFAETEGNDPLLLDGHLLAVSMDYLEDQGGVSTDVGDDAVGSDDFVRCPFKAKVQNTNLMILGYLPVSSDGQLTLFTARYEDDPATKTLALTEFRSRVEMVLRCFRMAYNNPEALQGIREVRPLVDHIGEHAERITELRVVFVTNLRLGTKEYDRAASFGHIEVVYDIYDVDRLYKLSDDTFSPADIVVDFREGLGGAVPCLEATGRDHFYKSYLLILSGTTIHWLFKRYGPRLYDTNLRSYLDNKTKVNKEIIKTVKDQPERFLAYNNGLTATAQEIEIETIHGQPCVTRIAGLQIVNGAQTTGSIYKAQEGAKKQGGADLSQVAVAVKLTKVASEDLREFVPRITRYANTQNPIQAADLEANEELHRRMEQLANDTWCPGQAMRWFYERTRGSYQAAMNREGTTPKRKADFKRQIPKDQRFGKTDMAKYWMAWSLYPHLVSKGAQKNFDAFKKIVSATDGGIPIESVDETFFKHIVAMAILFRAASGAVADAGIGGGVGSMVKAYLTSYLSYRLGDRLDLDEIWQNQAVSPEIRELLDAWAPLVLERMTLNVGQHTTEWFKKEACWADVKGLSLDLPAPLPPECRAPEQAAAPIHVSEPGAGHGLNTVVLADLGQVCSEGEGPLDLDDDVAVTKAMTPDQWFEASKWAANAEGFSDWDRDFALDMAKQANRGWPKAPSEKQAKFAARIARGAMRAGVYQLR</sequence>
<comment type="caution">
    <text evidence="3">The sequence shown here is derived from an EMBL/GenBank/DDBJ whole genome shotgun (WGS) entry which is preliminary data.</text>
</comment>
<dbReference type="RefSeq" id="WP_167671164.1">
    <property type="nucleotide sequence ID" value="NZ_JAATJS010000001.1"/>
</dbReference>
<reference evidence="3 4" key="1">
    <citation type="submission" date="2020-03" db="EMBL/GenBank/DDBJ databases">
        <title>The genome sequence of Microvirga sp. c23x22.</title>
        <authorList>
            <person name="Zhang X."/>
        </authorList>
    </citation>
    <scope>NUCLEOTIDE SEQUENCE [LARGE SCALE GENOMIC DNA]</scope>
    <source>
        <strain evidence="4">c23x22</strain>
    </source>
</reference>
<dbReference type="Pfam" id="PF22879">
    <property type="entry name" value="AIPR_N"/>
    <property type="match status" value="1"/>
</dbReference>
<accession>A0ABX0V6B0</accession>
<evidence type="ECO:0000313" key="3">
    <source>
        <dbReference type="EMBL" id="NIX75268.1"/>
    </source>
</evidence>
<evidence type="ECO:0000313" key="4">
    <source>
        <dbReference type="Proteomes" id="UP000707352"/>
    </source>
</evidence>
<dbReference type="InterPro" id="IPR055101">
    <property type="entry name" value="AIPR_N"/>
</dbReference>
<evidence type="ECO:0000259" key="2">
    <source>
        <dbReference type="Pfam" id="PF22879"/>
    </source>
</evidence>
<gene>
    <name evidence="3" type="ORF">HB375_01405</name>
</gene>
<dbReference type="EMBL" id="JAATJS010000001">
    <property type="protein sequence ID" value="NIX75268.1"/>
    <property type="molecule type" value="Genomic_DNA"/>
</dbReference>